<accession>K9VEJ3</accession>
<feature type="compositionally biased region" description="Polar residues" evidence="1">
    <location>
        <begin position="462"/>
        <end position="479"/>
    </location>
</feature>
<organism evidence="3 4">
    <name type="scientific">Phormidium nigroviride PCC 7112</name>
    <dbReference type="NCBI Taxonomy" id="179408"/>
    <lineage>
        <taxon>Bacteria</taxon>
        <taxon>Bacillati</taxon>
        <taxon>Cyanobacteriota</taxon>
        <taxon>Cyanophyceae</taxon>
        <taxon>Oscillatoriophycideae</taxon>
        <taxon>Oscillatoriales</taxon>
        <taxon>Oscillatoriaceae</taxon>
        <taxon>Phormidium</taxon>
    </lineage>
</organism>
<feature type="region of interest" description="Disordered" evidence="1">
    <location>
        <begin position="341"/>
        <end position="545"/>
    </location>
</feature>
<dbReference type="PROSITE" id="PS51257">
    <property type="entry name" value="PROKAR_LIPOPROTEIN"/>
    <property type="match status" value="1"/>
</dbReference>
<feature type="compositionally biased region" description="Pro residues" evidence="1">
    <location>
        <begin position="519"/>
        <end position="538"/>
    </location>
</feature>
<feature type="region of interest" description="Disordered" evidence="1">
    <location>
        <begin position="611"/>
        <end position="639"/>
    </location>
</feature>
<evidence type="ECO:0000256" key="2">
    <source>
        <dbReference type="SAM" id="SignalP"/>
    </source>
</evidence>
<dbReference type="EMBL" id="CP003614">
    <property type="protein sequence ID" value="AFZ05912.1"/>
    <property type="molecule type" value="Genomic_DNA"/>
</dbReference>
<dbReference type="HOGENOM" id="CLU_428162_0_0_3"/>
<keyword evidence="4" id="KW-1185">Reference proteome</keyword>
<keyword evidence="2" id="KW-0732">Signal</keyword>
<proteinExistence type="predicted"/>
<dbReference type="AlphaFoldDB" id="K9VEJ3"/>
<dbReference type="KEGG" id="oni:Osc7112_1381"/>
<sequence length="639" mass="67228" precursor="true">MHKLLYFATIGLLAFSIAGCGGEGSNTASPSPSPSAASPSPAASASPTPGTQTFQSPVVAAQPPGLIRSTNPDERARQAQTNIGDKKDRNPTLPLQPVPQGPLTANPSQLDPFGPLPPIAVQNPPGVGDVPGGIPAGPMTVNPLPKLPQRQVAMIPKLPELSRPVQIGGTKLKGPAAPQINLSPTARGVVSEFRTLQALLDDTTQNSEYSTDLRTLVTTIYGREGEKNSTRRELLLTNRPFFRRIEKALGEYVTASNLWDIYGEKSPPDALRCSIVPEIAEAIEVYRPPTVRRGELSCVTRINMLQAVWRQGKNRVDAALRDQDYEGRTIAKAPLLPVLSETRTNRQPEGEKALGRQLASLPEVPGLSPPPLGRRLAGPGDPSLPGGEGAQVGSPRQVPGVNAPQLGSRPGQPGFPGGEGAQVGSPRQVPGVNAPQLGSRPGQPGFPGGEGAQVGSPRQVPGLNTPQVGGRPTSSPTTGRNPRRPAPPRPPQPIAARPIGVPDLPELPVDKRPPQWRDPNPPPPPQIPVVPAPPPPPSTDLATGTEVSGVVKVGNETQVIVKVPNEPTSRYVKVGQRLSNGQVLVKRVDIKPGADPVVILEENGVEVAKGVGEKPASREQKPANAVISRLLNPNSSTRR</sequence>
<feature type="signal peptide" evidence="2">
    <location>
        <begin position="1"/>
        <end position="20"/>
    </location>
</feature>
<dbReference type="Proteomes" id="UP000010478">
    <property type="component" value="Chromosome"/>
</dbReference>
<gene>
    <name evidence="3" type="ORF">Osc7112_1381</name>
</gene>
<dbReference type="PATRIC" id="fig|179408.3.peg.1670"/>
<evidence type="ECO:0000313" key="4">
    <source>
        <dbReference type="Proteomes" id="UP000010478"/>
    </source>
</evidence>
<evidence type="ECO:0000313" key="3">
    <source>
        <dbReference type="EMBL" id="AFZ05912.1"/>
    </source>
</evidence>
<feature type="compositionally biased region" description="Low complexity" evidence="1">
    <location>
        <begin position="28"/>
        <end position="47"/>
    </location>
</feature>
<dbReference type="STRING" id="179408.Osc7112_1381"/>
<feature type="chain" id="PRO_5003937507" evidence="2">
    <location>
        <begin position="21"/>
        <end position="639"/>
    </location>
</feature>
<feature type="compositionally biased region" description="Basic and acidic residues" evidence="1">
    <location>
        <begin position="611"/>
        <end position="621"/>
    </location>
</feature>
<feature type="compositionally biased region" description="Pro residues" evidence="1">
    <location>
        <begin position="484"/>
        <end position="493"/>
    </location>
</feature>
<feature type="compositionally biased region" description="Basic and acidic residues" evidence="1">
    <location>
        <begin position="343"/>
        <end position="354"/>
    </location>
</feature>
<protein>
    <submittedName>
        <fullName evidence="3">Uncharacterized protein</fullName>
    </submittedName>
</protein>
<reference evidence="3 4" key="1">
    <citation type="submission" date="2012-05" db="EMBL/GenBank/DDBJ databases">
        <title>Finished chromosome of genome of Oscillatoria sp. PCC 7112.</title>
        <authorList>
            <consortium name="US DOE Joint Genome Institute"/>
            <person name="Gugger M."/>
            <person name="Coursin T."/>
            <person name="Rippka R."/>
            <person name="Tandeau De Marsac N."/>
            <person name="Huntemann M."/>
            <person name="Wei C.-L."/>
            <person name="Han J."/>
            <person name="Detter J.C."/>
            <person name="Han C."/>
            <person name="Tapia R."/>
            <person name="Davenport K."/>
            <person name="Daligault H."/>
            <person name="Erkkila T."/>
            <person name="Gu W."/>
            <person name="Munk A.C.C."/>
            <person name="Teshima H."/>
            <person name="Xu Y."/>
            <person name="Chain P."/>
            <person name="Chen A."/>
            <person name="Krypides N."/>
            <person name="Mavromatis K."/>
            <person name="Markowitz V."/>
            <person name="Szeto E."/>
            <person name="Ivanova N."/>
            <person name="Mikhailova N."/>
            <person name="Ovchinnikova G."/>
            <person name="Pagani I."/>
            <person name="Pati A."/>
            <person name="Goodwin L."/>
            <person name="Peters L."/>
            <person name="Pitluck S."/>
            <person name="Woyke T."/>
            <person name="Kerfeld C."/>
        </authorList>
    </citation>
    <scope>NUCLEOTIDE SEQUENCE [LARGE SCALE GENOMIC DNA]</scope>
    <source>
        <strain evidence="3 4">PCC 7112</strain>
    </source>
</reference>
<feature type="region of interest" description="Disordered" evidence="1">
    <location>
        <begin position="23"/>
        <end position="138"/>
    </location>
</feature>
<dbReference type="eggNOG" id="ENOG5031KCI">
    <property type="taxonomic scope" value="Bacteria"/>
</dbReference>
<name>K9VEJ3_9CYAN</name>
<evidence type="ECO:0000256" key="1">
    <source>
        <dbReference type="SAM" id="MobiDB-lite"/>
    </source>
</evidence>